<feature type="coiled-coil region" evidence="1">
    <location>
        <begin position="325"/>
        <end position="359"/>
    </location>
</feature>
<evidence type="ECO:0000259" key="2">
    <source>
        <dbReference type="Pfam" id="PF01661"/>
    </source>
</evidence>
<gene>
    <name evidence="3" type="ORF">C1SCF055_LOCUS39088</name>
</gene>
<dbReference type="InterPro" id="IPR002589">
    <property type="entry name" value="Macro_dom"/>
</dbReference>
<dbReference type="Gene3D" id="3.40.220.10">
    <property type="entry name" value="Leucine Aminopeptidase, subunit E, domain 1"/>
    <property type="match status" value="1"/>
</dbReference>
<dbReference type="SUPFAM" id="SSF52949">
    <property type="entry name" value="Macro domain-like"/>
    <property type="match status" value="1"/>
</dbReference>
<evidence type="ECO:0000313" key="6">
    <source>
        <dbReference type="Proteomes" id="UP001152797"/>
    </source>
</evidence>
<keyword evidence="6" id="KW-1185">Reference proteome</keyword>
<dbReference type="InterPro" id="IPR043472">
    <property type="entry name" value="Macro_dom-like"/>
</dbReference>
<dbReference type="PANTHER" id="PTHR11106">
    <property type="entry name" value="GANGLIOSIDE INDUCED DIFFERENTIATION ASSOCIATED PROTEIN 2-RELATED"/>
    <property type="match status" value="1"/>
</dbReference>
<dbReference type="Pfam" id="PF01661">
    <property type="entry name" value="Macro"/>
    <property type="match status" value="1"/>
</dbReference>
<reference evidence="4" key="2">
    <citation type="submission" date="2024-04" db="EMBL/GenBank/DDBJ databases">
        <authorList>
            <person name="Chen Y."/>
            <person name="Shah S."/>
            <person name="Dougan E. K."/>
            <person name="Thang M."/>
            <person name="Chan C."/>
        </authorList>
    </citation>
    <scope>NUCLEOTIDE SEQUENCE [LARGE SCALE GENOMIC DNA]</scope>
</reference>
<comment type="caution">
    <text evidence="3">The sequence shown here is derived from an EMBL/GenBank/DDBJ whole genome shotgun (WGS) entry which is preliminary data.</text>
</comment>
<evidence type="ECO:0000256" key="1">
    <source>
        <dbReference type="SAM" id="Coils"/>
    </source>
</evidence>
<name>A0A9P1DPE1_9DINO</name>
<accession>A0A9P1DPE1</accession>
<dbReference type="OrthoDB" id="419709at2759"/>
<dbReference type="Proteomes" id="UP001152797">
    <property type="component" value="Unassembled WGS sequence"/>
</dbReference>
<proteinExistence type="predicted"/>
<evidence type="ECO:0000313" key="5">
    <source>
        <dbReference type="EMBL" id="CAL4801479.1"/>
    </source>
</evidence>
<feature type="coiled-coil region" evidence="1">
    <location>
        <begin position="399"/>
        <end position="436"/>
    </location>
</feature>
<protein>
    <submittedName>
        <fullName evidence="5">PPPDE domain-containing protein</fullName>
    </submittedName>
</protein>
<dbReference type="PANTHER" id="PTHR11106:SF27">
    <property type="entry name" value="MACRO DOMAIN-CONTAINING PROTEIN"/>
    <property type="match status" value="1"/>
</dbReference>
<dbReference type="EMBL" id="CAMXCT010006223">
    <property type="protein sequence ID" value="CAI4014167.1"/>
    <property type="molecule type" value="Genomic_DNA"/>
</dbReference>
<evidence type="ECO:0000313" key="4">
    <source>
        <dbReference type="EMBL" id="CAL1167542.1"/>
    </source>
</evidence>
<dbReference type="EMBL" id="CAMXCT020006223">
    <property type="protein sequence ID" value="CAL1167542.1"/>
    <property type="molecule type" value="Genomic_DNA"/>
</dbReference>
<reference evidence="3" key="1">
    <citation type="submission" date="2022-10" db="EMBL/GenBank/DDBJ databases">
        <authorList>
            <person name="Chen Y."/>
            <person name="Dougan E. K."/>
            <person name="Chan C."/>
            <person name="Rhodes N."/>
            <person name="Thang M."/>
        </authorList>
    </citation>
    <scope>NUCLEOTIDE SEQUENCE</scope>
</reference>
<keyword evidence="1" id="KW-0175">Coiled coil</keyword>
<dbReference type="EMBL" id="CAMXCT030006223">
    <property type="protein sequence ID" value="CAL4801479.1"/>
    <property type="molecule type" value="Genomic_DNA"/>
</dbReference>
<evidence type="ECO:0000313" key="3">
    <source>
        <dbReference type="EMBL" id="CAI4014167.1"/>
    </source>
</evidence>
<feature type="domain" description="Macro" evidence="2">
    <location>
        <begin position="91"/>
        <end position="215"/>
    </location>
</feature>
<sequence>MLRQAHKGFATSSLLRSWHVRKLELQLCLTDDIVEFPPFGFYNVLINPANEALVGTKLPYFPMQVEPPPELRNSRWCGMEAGSSMFYPMQVVDGRVHRLGGSSLREACERLPDRSPGVKCPTGEAVVTEATAGLRMYFEHIVHAVPPMYTSPTWERCLSLCWQAPGEVTIAALSGFNTWQAALEKAWSCGSAPTVTSPLLGAGARGAPVEEAARVGAKAIATWAQAAEGILCLAFCDEAVATAVEVEVRRVLDSAEGCKKRSANFIQWDDEILDHRRDEQPHLPELKRLAHEMGDSILKRLAMNATKWGLDQDALNGKLLEGPKVPNRSAKLAQLKARRQELETQLQRQQEEEDRRNVEVLGRFKAECDSVLKSQEQELLQLRAPSQVSQDANGAARFKQDLLEQLQNIQKQLAETKEQVSELDRLKQGLDKIEDRQRRAIPPIEALLASTMDTWPEDTEDELLAANIRKGEQAQALTKPNILGILAIVAVTEAASKHGFKVPPFLNCEGPTFHPIWSVFRESAIANAQAGYPRNESLREMAVDLITTFEPSMLLGARAWVVQLRSAATGDIYHLRRQTQLGTADDVAFTLASTNIGLQENLGRQTSTQAETDPAGFCLYGYVQALFIEFRHTIPLQEEGSELPSNDPRLAACHDRRPLLDVAEQLLGGETCETDFLESSEWPLKTFDLHLSLHSTLSLHSSSDCHVLFDMNEFVSRPHEGSWLPKPQLGFKPQKPLQSLQIAAFGLHVASTLEPVAALSEALRTSNPDGNLQVSYFGHPCYGRPGDKSLRHACVYKCQMLGSPCEDDAVADMLKGMFNSSGFYEEVPWSIPGALAALGNAWRDDAADLMVCSGPLVLCYLLDVLAPSKLMVMTLCSQLLWGAPPGEQVGAMLLGQVRMMSQNPRRALAACNVFAASQCLYQTGIELPVVERVAHYLPAVSWGPHESHWKEVLVLRARYWHRLPGQYFMDVLEAFLRLNEFSHNFTFVMAASFGPDELPPDEIAGYRATVLIPNDLTVFAFVEVYALGVPTFVPEASWLYRLRRAAPFGFLQPSMALPDLTGIHGNFRYPPFLTAKNDLEDLKTFLHWQQTSELHTRPHVQQFGSIPQLLYLTASADLLQISKGMREHSSKLRQEAADFWTSVLHRFEALRRTKTEAESAPVLSSFMSSGHVIGNGGSGGNGHEEHSQLRAFLDCSAEEHGAWNSFRHAFQSNAAAGFSINWELQAMAQSLWNSVQGSPQNFAAASALFHQVLIGDAAVELGIRSGHCHYGLVAALFILARHDSHGNAFHYSAMALQMLGGSAALDFLEDSAWPFSSLDLTLAILHQSTSPGDEGTIGTCPLFSCANFGRVRSIIEDRIPWSSLSHRIQHNLPVGYEVPNRKWKVAVVGVHPSLSADIAFAVNAALRGRTEHQYFGLSCPAHHSAVHHCSFRCEVLGQCSNDAIFDVILGQMLNFADFTQKSFDQQVLTQELQAIVSSDAFLSGAELQICTGPYYLCHMLQQVLDAPMLIYMGLTMTYMAPSYAVKEMLESARSIASDFTWMGSQGVGSRRTAVVATDLIRAAQFHHAVGVWIAALPPLSLYQTEGLASKTTRNLEAIALRPELWRRAAFFPALRGLLRHFTDAKTKIAFQTHFLPMRSILSYSAAILVPWDNDVMSFYELYHAAVPLLMPDEKLMTKWLPSVRWGSLEFEHPNDPKPSPSLIRLDHGQGLQAWMNQSTLRNVLEAEGTSWIAAADYYRFPHVQYFHSVASLVQQLQSLSPATVATSMRRASQKIQSQTLAAYRQVLQHVLGFGHIYDSSDSSDSSSRQLSKLRGNWNQMQLGGTCKNGFITQADFLAEPKSSPQVGLHQCLRLCDETAGCEVAVFNGLTCMVYDQFCNTTDLRREGRHKMH</sequence>
<organism evidence="3">
    <name type="scientific">Cladocopium goreaui</name>
    <dbReference type="NCBI Taxonomy" id="2562237"/>
    <lineage>
        <taxon>Eukaryota</taxon>
        <taxon>Sar</taxon>
        <taxon>Alveolata</taxon>
        <taxon>Dinophyceae</taxon>
        <taxon>Suessiales</taxon>
        <taxon>Symbiodiniaceae</taxon>
        <taxon>Cladocopium</taxon>
    </lineage>
</organism>